<dbReference type="AlphaFoldDB" id="A0A9P4K317"/>
<keyword evidence="4" id="KW-1185">Reference proteome</keyword>
<reference evidence="4" key="1">
    <citation type="journal article" date="2020" name="Stud. Mycol.">
        <title>101 Dothideomycetes genomes: A test case for predicting lifestyles and emergence of pathogens.</title>
        <authorList>
            <person name="Haridas S."/>
            <person name="Albert R."/>
            <person name="Binder M."/>
            <person name="Bloem J."/>
            <person name="LaButti K."/>
            <person name="Salamov A."/>
            <person name="Andreopoulos B."/>
            <person name="Baker S."/>
            <person name="Barry K."/>
            <person name="Bills G."/>
            <person name="Bluhm B."/>
            <person name="Cannon C."/>
            <person name="Castanera R."/>
            <person name="Culley D."/>
            <person name="Daum C."/>
            <person name="Ezra D."/>
            <person name="Gonzalez J."/>
            <person name="Henrissat B."/>
            <person name="Kuo A."/>
            <person name="Liang C."/>
            <person name="Lipzen A."/>
            <person name="Lutzoni F."/>
            <person name="Magnuson J."/>
            <person name="Mondo S."/>
            <person name="Nolan M."/>
            <person name="Ohm R."/>
            <person name="Pangilinan J."/>
            <person name="Park H.-J."/>
            <person name="Ramirez L."/>
            <person name="Alfaro M."/>
            <person name="Sun H."/>
            <person name="Tritt A."/>
            <person name="Yoshinaga Y."/>
            <person name="Zwiers L.-H."/>
            <person name="Turgeon B."/>
            <person name="Goodwin S."/>
            <person name="Spatafora J."/>
            <person name="Crous P."/>
            <person name="Grigoriev I."/>
        </authorList>
    </citation>
    <scope>NUCLEOTIDE SEQUENCE [LARGE SCALE GENOMIC DNA]</scope>
    <source>
        <strain evidence="4">CBS 304.66</strain>
    </source>
</reference>
<evidence type="ECO:0000313" key="4">
    <source>
        <dbReference type="Proteomes" id="UP000800093"/>
    </source>
</evidence>
<dbReference type="PROSITE" id="PS50088">
    <property type="entry name" value="ANK_REPEAT"/>
    <property type="match status" value="1"/>
</dbReference>
<dbReference type="OrthoDB" id="3548654at2759"/>
<name>A0A9P4K317_9PLEO</name>
<dbReference type="PANTHER" id="PTHR24148">
    <property type="entry name" value="ANKYRIN REPEAT DOMAIN-CONTAINING PROTEIN 39 HOMOLOG-RELATED"/>
    <property type="match status" value="1"/>
</dbReference>
<dbReference type="Pfam" id="PF06985">
    <property type="entry name" value="HET"/>
    <property type="match status" value="1"/>
</dbReference>
<proteinExistence type="predicted"/>
<dbReference type="InterPro" id="IPR036770">
    <property type="entry name" value="Ankyrin_rpt-contain_sf"/>
</dbReference>
<dbReference type="Pfam" id="PF26639">
    <property type="entry name" value="Het-6_barrel"/>
    <property type="match status" value="1"/>
</dbReference>
<accession>A0A9P4K317</accession>
<dbReference type="Gene3D" id="1.25.40.20">
    <property type="entry name" value="Ankyrin repeat-containing domain"/>
    <property type="match status" value="1"/>
</dbReference>
<dbReference type="EMBL" id="ML986692">
    <property type="protein sequence ID" value="KAF2259968.1"/>
    <property type="molecule type" value="Genomic_DNA"/>
</dbReference>
<protein>
    <recommendedName>
        <fullName evidence="2">Heterokaryon incompatibility domain-containing protein</fullName>
    </recommendedName>
</protein>
<sequence>MESPSGQPYLYSPLPTRSSIRLVRRKENDIYGRICISLQTIDLAWPPVITPYRLQKPTGPERPWFHCLSYTWGNPHASGNGLEDHFHSHEKEYDVKNVTDIVCDGKILKIGKNLHEFFCQTPTNWIRRILDRPHPATGKTFLHREAASTDYPKVHAYAGSGLSVNFEDYNGCTPLHDAASEGRLENVKILLKSGAQVNIKDKKGRTPRNYASANGHIEVAEALRKSETEMGMQEVIEDVPPFISDTADDYIWIDAICINQDDIGEREAQVAIMNRIYSLAQYVIVWLGAKDQFTELGISTIRKIVGSAQNIVDSGIVPYRDNDFELFHRYNVPYISQEEWNALAAIFLRQWFRRMWVIQEAVFAKGIIMYCGNSDVGWNNLETVAAVMEKRGQALGHNPSTIYVPIHEVASGIEHHFRVISSLRQQVRELQESKDLDAEAVNKLLGLYSLIALSLPFRATDPRDKLYALLPLHDLNPNMRLEVRPDYRISVERCFSIFSKVLISEASDLKPLALVRGQSEKSLHNLPSWVLDFSVTGINPLLVDPFSASSNLAEGVPRCDISLDIAELGIKGVQVDTIIRTAAARSTGGLGCKVLEIDDSWFHLLEKIDDGASYRAMGQLPPEVLWRTLCADMDRLGQTPAPAGFSDQFKTLLCAMVCNEPELKISEEEAQNKRVIGLYDLLCQALGTQHEDKSGLVIVDSDKQSEAGIQDQISRPIRSVNSPYFERVRPLLSQLEAISAKYPGQCIPTMAEVDAYFKLGRPPLRLPNGAVNIFPDIQPYAGAHHVAYGGRRLFQTEKGFLGLGPASLKFGDEVWVVYGSKVPILLRSSDVHPEGRYYTMVGAAYVHGIMHGEAAKGFTDKDLVDVILV</sequence>
<gene>
    <name evidence="3" type="ORF">CC78DRAFT_523987</name>
</gene>
<dbReference type="InterPro" id="IPR052895">
    <property type="entry name" value="HetReg/Transcr_Mod"/>
</dbReference>
<comment type="caution">
    <text evidence="3">The sequence shown here is derived from an EMBL/GenBank/DDBJ whole genome shotgun (WGS) entry which is preliminary data.</text>
</comment>
<dbReference type="Pfam" id="PF13637">
    <property type="entry name" value="Ank_4"/>
    <property type="match status" value="1"/>
</dbReference>
<organism evidence="3 4">
    <name type="scientific">Lojkania enalia</name>
    <dbReference type="NCBI Taxonomy" id="147567"/>
    <lineage>
        <taxon>Eukaryota</taxon>
        <taxon>Fungi</taxon>
        <taxon>Dikarya</taxon>
        <taxon>Ascomycota</taxon>
        <taxon>Pezizomycotina</taxon>
        <taxon>Dothideomycetes</taxon>
        <taxon>Pleosporomycetidae</taxon>
        <taxon>Pleosporales</taxon>
        <taxon>Pleosporales incertae sedis</taxon>
        <taxon>Lojkania</taxon>
    </lineage>
</organism>
<dbReference type="InterPro" id="IPR010730">
    <property type="entry name" value="HET"/>
</dbReference>
<feature type="repeat" description="ANK" evidence="1">
    <location>
        <begin position="170"/>
        <end position="202"/>
    </location>
</feature>
<keyword evidence="1" id="KW-0040">ANK repeat</keyword>
<feature type="domain" description="Heterokaryon incompatibility" evidence="2">
    <location>
        <begin position="224"/>
        <end position="360"/>
    </location>
</feature>
<dbReference type="SUPFAM" id="SSF48403">
    <property type="entry name" value="Ankyrin repeat"/>
    <property type="match status" value="1"/>
</dbReference>
<dbReference type="InterPro" id="IPR002110">
    <property type="entry name" value="Ankyrin_rpt"/>
</dbReference>
<dbReference type="SMART" id="SM00248">
    <property type="entry name" value="ANK"/>
    <property type="match status" value="2"/>
</dbReference>
<dbReference type="PROSITE" id="PS50297">
    <property type="entry name" value="ANK_REP_REGION"/>
    <property type="match status" value="1"/>
</dbReference>
<dbReference type="Proteomes" id="UP000800093">
    <property type="component" value="Unassembled WGS sequence"/>
</dbReference>
<evidence type="ECO:0000259" key="2">
    <source>
        <dbReference type="Pfam" id="PF06985"/>
    </source>
</evidence>
<evidence type="ECO:0000313" key="3">
    <source>
        <dbReference type="EMBL" id="KAF2259968.1"/>
    </source>
</evidence>
<dbReference type="PANTHER" id="PTHR24148:SF64">
    <property type="entry name" value="HETEROKARYON INCOMPATIBILITY DOMAIN-CONTAINING PROTEIN"/>
    <property type="match status" value="1"/>
</dbReference>
<evidence type="ECO:0000256" key="1">
    <source>
        <dbReference type="PROSITE-ProRule" id="PRU00023"/>
    </source>
</evidence>